<evidence type="ECO:0000313" key="2">
    <source>
        <dbReference type="Proteomes" id="UP000218796"/>
    </source>
</evidence>
<dbReference type="OrthoDB" id="6415968at2"/>
<keyword evidence="2" id="KW-1185">Reference proteome</keyword>
<comment type="caution">
    <text evidence="1">The sequence shown here is derived from an EMBL/GenBank/DDBJ whole genome shotgun (WGS) entry which is preliminary data.</text>
</comment>
<dbReference type="RefSeq" id="WP_095661731.1">
    <property type="nucleotide sequence ID" value="NZ_CAUFSP010000019.1"/>
</dbReference>
<sequence length="172" mass="19385">MKLSELSAKKLVKQAHAGVKLVSGQYPEAAAILREVTTRYDVLYEVRQQDKYTAIKSEPADLSQQVELLNRILSWILKELPTPTPKATAMAVRLSSVIDVISEFELPAPTQPAIQEQAVNTAKLINKFYERYPLETFAKETERAEALGYFMAGVELQRFGDFIVYEDTSAQE</sequence>
<protein>
    <submittedName>
        <fullName evidence="1">Uncharacterized protein</fullName>
    </submittedName>
</protein>
<dbReference type="EMBL" id="NQMS01000013">
    <property type="protein sequence ID" value="PAV94513.1"/>
    <property type="molecule type" value="Genomic_DNA"/>
</dbReference>
<dbReference type="AlphaFoldDB" id="A0A2A2M7H3"/>
<accession>A0A2A2M7H3</accession>
<dbReference type="Proteomes" id="UP000218796">
    <property type="component" value="Unassembled WGS sequence"/>
</dbReference>
<evidence type="ECO:0000313" key="1">
    <source>
        <dbReference type="EMBL" id="PAV94513.1"/>
    </source>
</evidence>
<reference evidence="1 2" key="1">
    <citation type="submission" date="2017-08" db="EMBL/GenBank/DDBJ databases">
        <title>Draft Genome Sequence of Hafnia alvei CITHA-6 Isolated from Raw Bovine Milk.</title>
        <authorList>
            <person name="Culligan E.P."/>
            <person name="Mcsweeney A."/>
            <person name="O'Doherty C."/>
            <person name="Gleeson E."/>
            <person name="O'Riordan D."/>
            <person name="Sleator R.D."/>
        </authorList>
    </citation>
    <scope>NUCLEOTIDE SEQUENCE [LARGE SCALE GENOMIC DNA]</scope>
    <source>
        <strain evidence="1 2">CITHA-6</strain>
    </source>
</reference>
<name>A0A2A2M7H3_9GAMM</name>
<gene>
    <name evidence="1" type="ORF">CJD50_20895</name>
</gene>
<organism evidence="1 2">
    <name type="scientific">Hafnia paralvei</name>
    <dbReference type="NCBI Taxonomy" id="546367"/>
    <lineage>
        <taxon>Bacteria</taxon>
        <taxon>Pseudomonadati</taxon>
        <taxon>Pseudomonadota</taxon>
        <taxon>Gammaproteobacteria</taxon>
        <taxon>Enterobacterales</taxon>
        <taxon>Hafniaceae</taxon>
        <taxon>Hafnia</taxon>
    </lineage>
</organism>
<proteinExistence type="predicted"/>